<evidence type="ECO:0000259" key="1">
    <source>
        <dbReference type="Pfam" id="PF01636"/>
    </source>
</evidence>
<organism evidence="2 3">
    <name type="scientific">Nocardioides marmorisolisilvae</name>
    <dbReference type="NCBI Taxonomy" id="1542737"/>
    <lineage>
        <taxon>Bacteria</taxon>
        <taxon>Bacillati</taxon>
        <taxon>Actinomycetota</taxon>
        <taxon>Actinomycetes</taxon>
        <taxon>Propionibacteriales</taxon>
        <taxon>Nocardioidaceae</taxon>
        <taxon>Nocardioides</taxon>
    </lineage>
</organism>
<feature type="domain" description="Aminoglycoside phosphotransferase" evidence="1">
    <location>
        <begin position="37"/>
        <end position="269"/>
    </location>
</feature>
<reference evidence="2 3" key="1">
    <citation type="submission" date="2018-11" db="EMBL/GenBank/DDBJ databases">
        <authorList>
            <person name="Li F."/>
        </authorList>
    </citation>
    <scope>NUCLEOTIDE SEQUENCE [LARGE SCALE GENOMIC DNA]</scope>
    <source>
        <strain evidence="2 3">KIS18-7</strain>
    </source>
</reference>
<name>A0A3N0DIF9_9ACTN</name>
<dbReference type="Gene3D" id="3.30.200.20">
    <property type="entry name" value="Phosphorylase Kinase, domain 1"/>
    <property type="match status" value="1"/>
</dbReference>
<sequence>MTQIEGASAVRSEDAFDLEAVRAWLAGHGVDLAGEVEIQQFGGGASNLTYSLRTADQDLILRRPPVGKKAAGAHDMGREFRVQSALKAPFGLVPDMVAFCDDESVLGSDFYVMQRLDGVIPRRDLPPGLELDEGAARALCTTFADTLIQLHRVDTSIPEVAAIGKGSGYVERQITGWSTRYRNAITSDAPSFEGVMSWLAETMPADVANCVIHNDFRFDNAVLDKGILDGEPARIIGVLDWEMATLGDPLMDLGGNLAYWVTPEDDEGFQLVRRQPSNLPGMFSRAEFVEYYCAQMGYSVTPEQWKFYEVYGLFRFAVIAQQIYYRYFHGQTTNPMYAAFGQAMPYYEDRCLRIIGGGA</sequence>
<dbReference type="AlphaFoldDB" id="A0A3N0DIF9"/>
<gene>
    <name evidence="2" type="ORF">EFL95_18910</name>
</gene>
<dbReference type="PANTHER" id="PTHR47829">
    <property type="entry name" value="HYDROLASE, PUTATIVE (AFU_ORTHOLOGUE AFUA_1G12880)-RELATED"/>
    <property type="match status" value="1"/>
</dbReference>
<comment type="caution">
    <text evidence="2">The sequence shown here is derived from an EMBL/GenBank/DDBJ whole genome shotgun (WGS) entry which is preliminary data.</text>
</comment>
<dbReference type="InterPro" id="IPR011009">
    <property type="entry name" value="Kinase-like_dom_sf"/>
</dbReference>
<protein>
    <submittedName>
        <fullName evidence="2">Phosphotransferase family protein</fullName>
    </submittedName>
</protein>
<dbReference type="Gene3D" id="3.90.1200.10">
    <property type="match status" value="1"/>
</dbReference>
<dbReference type="RefSeq" id="WP_123235666.1">
    <property type="nucleotide sequence ID" value="NZ_RJSG01000006.1"/>
</dbReference>
<dbReference type="InterPro" id="IPR002575">
    <property type="entry name" value="Aminoglycoside_PTrfase"/>
</dbReference>
<dbReference type="OrthoDB" id="3806873at2"/>
<dbReference type="GO" id="GO:0016740">
    <property type="term" value="F:transferase activity"/>
    <property type="evidence" value="ECO:0007669"/>
    <property type="project" value="UniProtKB-KW"/>
</dbReference>
<dbReference type="InterPro" id="IPR052898">
    <property type="entry name" value="ACAD10-like"/>
</dbReference>
<proteinExistence type="predicted"/>
<dbReference type="CDD" id="cd05154">
    <property type="entry name" value="ACAD10_11_N-like"/>
    <property type="match status" value="1"/>
</dbReference>
<evidence type="ECO:0000313" key="2">
    <source>
        <dbReference type="EMBL" id="RNL75478.1"/>
    </source>
</evidence>
<dbReference type="Proteomes" id="UP000277094">
    <property type="component" value="Unassembled WGS sequence"/>
</dbReference>
<keyword evidence="3" id="KW-1185">Reference proteome</keyword>
<dbReference type="SUPFAM" id="SSF56112">
    <property type="entry name" value="Protein kinase-like (PK-like)"/>
    <property type="match status" value="1"/>
</dbReference>
<dbReference type="InterPro" id="IPR041726">
    <property type="entry name" value="ACAD10_11_N"/>
</dbReference>
<accession>A0A3N0DIF9</accession>
<evidence type="ECO:0000313" key="3">
    <source>
        <dbReference type="Proteomes" id="UP000277094"/>
    </source>
</evidence>
<dbReference type="EMBL" id="RJSG01000006">
    <property type="protein sequence ID" value="RNL75478.1"/>
    <property type="molecule type" value="Genomic_DNA"/>
</dbReference>
<keyword evidence="2" id="KW-0808">Transferase</keyword>
<dbReference type="PANTHER" id="PTHR47829:SF1">
    <property type="entry name" value="HAD FAMILY PHOSPHATASE"/>
    <property type="match status" value="1"/>
</dbReference>
<dbReference type="Pfam" id="PF01636">
    <property type="entry name" value="APH"/>
    <property type="match status" value="1"/>
</dbReference>